<evidence type="ECO:0000256" key="1">
    <source>
        <dbReference type="ARBA" id="ARBA00004651"/>
    </source>
</evidence>
<dbReference type="Gene3D" id="1.20.1250.20">
    <property type="entry name" value="MFS general substrate transporter like domains"/>
    <property type="match status" value="1"/>
</dbReference>
<feature type="domain" description="Major facilitator superfamily (MFS) profile" evidence="7">
    <location>
        <begin position="1"/>
        <end position="390"/>
    </location>
</feature>
<dbReference type="GO" id="GO:0005886">
    <property type="term" value="C:plasma membrane"/>
    <property type="evidence" value="ECO:0007669"/>
    <property type="project" value="UniProtKB-SubCell"/>
</dbReference>
<feature type="transmembrane region" description="Helical" evidence="6">
    <location>
        <begin position="364"/>
        <end position="381"/>
    </location>
</feature>
<dbReference type="CDD" id="cd06174">
    <property type="entry name" value="MFS"/>
    <property type="match status" value="1"/>
</dbReference>
<dbReference type="GO" id="GO:0022857">
    <property type="term" value="F:transmembrane transporter activity"/>
    <property type="evidence" value="ECO:0007669"/>
    <property type="project" value="InterPro"/>
</dbReference>
<dbReference type="InterPro" id="IPR020846">
    <property type="entry name" value="MFS_dom"/>
</dbReference>
<dbReference type="Pfam" id="PF07690">
    <property type="entry name" value="MFS_1"/>
    <property type="match status" value="1"/>
</dbReference>
<evidence type="ECO:0000256" key="5">
    <source>
        <dbReference type="ARBA" id="ARBA00023136"/>
    </source>
</evidence>
<feature type="transmembrane region" description="Helical" evidence="6">
    <location>
        <begin position="278"/>
        <end position="298"/>
    </location>
</feature>
<feature type="transmembrane region" description="Helical" evidence="6">
    <location>
        <begin position="12"/>
        <end position="31"/>
    </location>
</feature>
<organism evidence="8 9">
    <name type="scientific">Lentilactobacillus buchneri DSM 20057</name>
    <dbReference type="NCBI Taxonomy" id="1423728"/>
    <lineage>
        <taxon>Bacteria</taxon>
        <taxon>Bacillati</taxon>
        <taxon>Bacillota</taxon>
        <taxon>Bacilli</taxon>
        <taxon>Lactobacillales</taxon>
        <taxon>Lactobacillaceae</taxon>
        <taxon>Lentilactobacillus</taxon>
    </lineage>
</organism>
<dbReference type="InterPro" id="IPR036259">
    <property type="entry name" value="MFS_trans_sf"/>
</dbReference>
<accession>A0A4R5NLN7</accession>
<dbReference type="AlphaFoldDB" id="A0A4R5NLN7"/>
<evidence type="ECO:0000313" key="9">
    <source>
        <dbReference type="Proteomes" id="UP000295181"/>
    </source>
</evidence>
<evidence type="ECO:0000313" key="8">
    <source>
        <dbReference type="EMBL" id="TDG76136.1"/>
    </source>
</evidence>
<feature type="transmembrane region" description="Helical" evidence="6">
    <location>
        <begin position="38"/>
        <end position="57"/>
    </location>
</feature>
<name>A0A4R5NLN7_LENBU</name>
<gene>
    <name evidence="8" type="ORF">C5L32_000567</name>
</gene>
<feature type="transmembrane region" description="Helical" evidence="6">
    <location>
        <begin position="162"/>
        <end position="181"/>
    </location>
</feature>
<dbReference type="PANTHER" id="PTHR23530">
    <property type="entry name" value="TRANSPORT PROTEIN-RELATED"/>
    <property type="match status" value="1"/>
</dbReference>
<dbReference type="PANTHER" id="PTHR23530:SF1">
    <property type="entry name" value="PERMEASE, MAJOR FACILITATOR SUPERFAMILY-RELATED"/>
    <property type="match status" value="1"/>
</dbReference>
<dbReference type="Proteomes" id="UP000295181">
    <property type="component" value="Unassembled WGS sequence"/>
</dbReference>
<dbReference type="PROSITE" id="PS50850">
    <property type="entry name" value="MFS"/>
    <property type="match status" value="1"/>
</dbReference>
<feature type="transmembrane region" description="Helical" evidence="6">
    <location>
        <begin position="247"/>
        <end position="266"/>
    </location>
</feature>
<dbReference type="InterPro" id="IPR011701">
    <property type="entry name" value="MFS"/>
</dbReference>
<evidence type="ECO:0000256" key="2">
    <source>
        <dbReference type="ARBA" id="ARBA00022448"/>
    </source>
</evidence>
<evidence type="ECO:0000256" key="6">
    <source>
        <dbReference type="SAM" id="Phobius"/>
    </source>
</evidence>
<feature type="transmembrane region" description="Helical" evidence="6">
    <location>
        <begin position="304"/>
        <end position="324"/>
    </location>
</feature>
<reference evidence="8 9" key="1">
    <citation type="journal article" date="2019" name="Appl. Microbiol. Biotechnol.">
        <title>Uncovering carbohydrate metabolism through a genotype-phenotype association study of 56 lactic acid bacteria genomes.</title>
        <authorList>
            <person name="Buron-Moles G."/>
            <person name="Chailyan A."/>
            <person name="Dolejs I."/>
            <person name="Forster J."/>
            <person name="Miks M.H."/>
        </authorList>
    </citation>
    <scope>NUCLEOTIDE SEQUENCE [LARGE SCALE GENOMIC DNA]</scope>
    <source>
        <strain evidence="8 9">ATCC 4005</strain>
    </source>
</reference>
<dbReference type="RefSeq" id="WP_013729022.1">
    <property type="nucleotide sequence ID" value="NZ_AZDM01000031.1"/>
</dbReference>
<dbReference type="GeneID" id="72461170"/>
<evidence type="ECO:0000259" key="7">
    <source>
        <dbReference type="PROSITE" id="PS50850"/>
    </source>
</evidence>
<feature type="transmembrane region" description="Helical" evidence="6">
    <location>
        <begin position="77"/>
        <end position="101"/>
    </location>
</feature>
<dbReference type="EMBL" id="PUFP01000063">
    <property type="protein sequence ID" value="TDG76136.1"/>
    <property type="molecule type" value="Genomic_DNA"/>
</dbReference>
<keyword evidence="2" id="KW-0813">Transport</keyword>
<feature type="transmembrane region" description="Helical" evidence="6">
    <location>
        <begin position="216"/>
        <end position="235"/>
    </location>
</feature>
<evidence type="ECO:0000256" key="4">
    <source>
        <dbReference type="ARBA" id="ARBA00022989"/>
    </source>
</evidence>
<proteinExistence type="predicted"/>
<keyword evidence="3 6" id="KW-0812">Transmembrane</keyword>
<comment type="caution">
    <text evidence="8">The sequence shown here is derived from an EMBL/GenBank/DDBJ whole genome shotgun (WGS) entry which is preliminary data.</text>
</comment>
<dbReference type="SUPFAM" id="SSF103473">
    <property type="entry name" value="MFS general substrate transporter"/>
    <property type="match status" value="1"/>
</dbReference>
<evidence type="ECO:0000256" key="3">
    <source>
        <dbReference type="ARBA" id="ARBA00022692"/>
    </source>
</evidence>
<dbReference type="InterPro" id="IPR053160">
    <property type="entry name" value="MFS_DHA3_Transporter"/>
</dbReference>
<keyword evidence="5 6" id="KW-0472">Membrane</keyword>
<sequence length="390" mass="43845">MTIKYPSTIFKGYAYTFFSFFGITSLWVIYLQMQGLNLVEIGLCESIFHVASFVFEVPSGVLADRFSYRFSLFWGRIASIVSAILILVAHSFWLFALSFVLSALSYNLQSGTIDALMYDSLVAPQQTKRFPNVISNLNVVIEFSQTAGVVIAGFLVHWHFELTYVAAILIGIFGLITVLLMKEPTVPKSIDLPKQTVKSIIVMAYRTLKNNQQLRGLMIFQAVFDGICTSYYFYFQSLMETHHFSGFMISLLMVISAGMNIVGIKLTPWIQKRLAKPALVSGVSATLVGLLLLTWINWIPTLTVLFLFSQLLASLIEPIFSSYYNEMITSQQRATLLSVASVLFSASMIFLFPLMGWLVQIQTFSFGFGVIGCLMLVLLLLSQKYFKKAK</sequence>
<feature type="transmembrane region" description="Helical" evidence="6">
    <location>
        <begin position="336"/>
        <end position="358"/>
    </location>
</feature>
<comment type="subcellular location">
    <subcellularLocation>
        <location evidence="1">Cell membrane</location>
        <topology evidence="1">Multi-pass membrane protein</topology>
    </subcellularLocation>
</comment>
<keyword evidence="4 6" id="KW-1133">Transmembrane helix</keyword>
<protein>
    <recommendedName>
        <fullName evidence="7">Major facilitator superfamily (MFS) profile domain-containing protein</fullName>
    </recommendedName>
</protein>